<evidence type="ECO:0000313" key="2">
    <source>
        <dbReference type="Proteomes" id="UP000464178"/>
    </source>
</evidence>
<dbReference type="NCBIfam" id="TIGR02996">
    <property type="entry name" value="rpt_mate_G_obs"/>
    <property type="match status" value="1"/>
</dbReference>
<protein>
    <submittedName>
        <fullName evidence="1">Repeat-companion domain protein</fullName>
    </submittedName>
</protein>
<name>A0A6P2DNJ2_9BACT</name>
<dbReference type="InterPro" id="IPR014338">
    <property type="entry name" value="CHP02996_rpt-companion-dom"/>
</dbReference>
<evidence type="ECO:0000313" key="1">
    <source>
        <dbReference type="EMBL" id="VTS03656.1"/>
    </source>
</evidence>
<proteinExistence type="predicted"/>
<dbReference type="Proteomes" id="UP000464178">
    <property type="component" value="Chromosome"/>
</dbReference>
<sequence>MSDELALLAAIFSHPNEDTPRLVFADWLDENGQPERAEFIRLQIKYHRGSDTNPQAHARLLHLLSVHERKWLGFEVECDVEWHFRRGFPEQLTTHIRNLLEHWERFAAVGSLRDLCVTGGRKRAVEALVQMRWAPSWKRIIIHADFAYDGGLVGCEPMIVSLASCPRVAQLEELNLTGFEVSPRAAQAIITSEHLTPLARLSFRSVVWSSETRAILSKHFGDRLRA</sequence>
<dbReference type="EMBL" id="LR593886">
    <property type="protein sequence ID" value="VTS03656.1"/>
    <property type="molecule type" value="Genomic_DNA"/>
</dbReference>
<dbReference type="RefSeq" id="WP_162673099.1">
    <property type="nucleotide sequence ID" value="NZ_LR593886.1"/>
</dbReference>
<organism evidence="1 2">
    <name type="scientific">Gemmata massiliana</name>
    <dbReference type="NCBI Taxonomy" id="1210884"/>
    <lineage>
        <taxon>Bacteria</taxon>
        <taxon>Pseudomonadati</taxon>
        <taxon>Planctomycetota</taxon>
        <taxon>Planctomycetia</taxon>
        <taxon>Gemmatales</taxon>
        <taxon>Gemmataceae</taxon>
        <taxon>Gemmata</taxon>
    </lineage>
</organism>
<dbReference type="KEGG" id="gms:SOIL9_71100"/>
<reference evidence="1 2" key="1">
    <citation type="submission" date="2019-05" db="EMBL/GenBank/DDBJ databases">
        <authorList>
            <consortium name="Science for Life Laboratories"/>
        </authorList>
    </citation>
    <scope>NUCLEOTIDE SEQUENCE [LARGE SCALE GENOMIC DNA]</scope>
    <source>
        <strain evidence="1">Soil9</strain>
    </source>
</reference>
<keyword evidence="2" id="KW-1185">Reference proteome</keyword>
<dbReference type="AlphaFoldDB" id="A0A6P2DNJ2"/>
<accession>A0A6P2DNJ2</accession>
<gene>
    <name evidence="1" type="ORF">SOIL9_71100</name>
</gene>